<reference evidence="1 2" key="1">
    <citation type="submission" date="2018-11" db="EMBL/GenBank/DDBJ databases">
        <title>Sequencing the genomes of 1000 actinobacteria strains.</title>
        <authorList>
            <person name="Klenk H.-P."/>
        </authorList>
    </citation>
    <scope>NUCLEOTIDE SEQUENCE [LARGE SCALE GENOMIC DNA]</scope>
    <source>
        <strain evidence="1 2">DSM 44254</strain>
    </source>
</reference>
<dbReference type="AlphaFoldDB" id="A0A3N1D0X5"/>
<dbReference type="EMBL" id="RJKE01000001">
    <property type="protein sequence ID" value="ROO87160.1"/>
    <property type="molecule type" value="Genomic_DNA"/>
</dbReference>
<keyword evidence="2" id="KW-1185">Reference proteome</keyword>
<accession>A0A3N1D0X5</accession>
<sequence>MLETLYHALSVAAARQLGLVTRAQMARLGTGPAAIDRLKEAKLLRELIDDVFQLPGNLTGFTYAYAYAAWLALDPERFCWERPRSPAEDAVLSHHSAARLHGLGTLSPMATMFTTPQARHAPRGVGLQVDRLAPEDITNVEGIAVTTVHRTILDLVRFPFDRDDIARVLHDALRLDAVDLRAIHDAMVPLSPRYGHPADGAAFLRYFLPDLVPASLSPRNLRAWARLAAPDDVAVIQARITAVLGDVRATVEDDEAVEAVSRDVAAEIVGRLRRR</sequence>
<comment type="caution">
    <text evidence="1">The sequence shown here is derived from an EMBL/GenBank/DDBJ whole genome shotgun (WGS) entry which is preliminary data.</text>
</comment>
<evidence type="ECO:0000313" key="1">
    <source>
        <dbReference type="EMBL" id="ROO87160.1"/>
    </source>
</evidence>
<name>A0A3N1D0X5_9ACTN</name>
<gene>
    <name evidence="1" type="ORF">EDD29_4753</name>
</gene>
<organism evidence="1 2">
    <name type="scientific">Actinocorallia herbida</name>
    <dbReference type="NCBI Taxonomy" id="58109"/>
    <lineage>
        <taxon>Bacteria</taxon>
        <taxon>Bacillati</taxon>
        <taxon>Actinomycetota</taxon>
        <taxon>Actinomycetes</taxon>
        <taxon>Streptosporangiales</taxon>
        <taxon>Thermomonosporaceae</taxon>
        <taxon>Actinocorallia</taxon>
    </lineage>
</organism>
<dbReference type="Proteomes" id="UP000272400">
    <property type="component" value="Unassembled WGS sequence"/>
</dbReference>
<dbReference type="RefSeq" id="WP_123666479.1">
    <property type="nucleotide sequence ID" value="NZ_RJKE01000001.1"/>
</dbReference>
<evidence type="ECO:0000313" key="2">
    <source>
        <dbReference type="Proteomes" id="UP000272400"/>
    </source>
</evidence>
<dbReference type="OrthoDB" id="3356078at2"/>
<protein>
    <submittedName>
        <fullName evidence="1">Uncharacterized protein</fullName>
    </submittedName>
</protein>
<proteinExistence type="predicted"/>